<organism evidence="4">
    <name type="scientific">Gongylonema pulchrum</name>
    <dbReference type="NCBI Taxonomy" id="637853"/>
    <lineage>
        <taxon>Eukaryota</taxon>
        <taxon>Metazoa</taxon>
        <taxon>Ecdysozoa</taxon>
        <taxon>Nematoda</taxon>
        <taxon>Chromadorea</taxon>
        <taxon>Rhabditida</taxon>
        <taxon>Spirurina</taxon>
        <taxon>Spiruromorpha</taxon>
        <taxon>Spiruroidea</taxon>
        <taxon>Gongylonematidae</taxon>
        <taxon>Gongylonema</taxon>
    </lineage>
</organism>
<name>A0A183DN56_9BILA</name>
<dbReference type="AlphaFoldDB" id="A0A183DN56"/>
<evidence type="ECO:0000259" key="1">
    <source>
        <dbReference type="Pfam" id="PF08385"/>
    </source>
</evidence>
<proteinExistence type="predicted"/>
<dbReference type="InterPro" id="IPR013594">
    <property type="entry name" value="Dynein_heavy_tail"/>
</dbReference>
<dbReference type="Proteomes" id="UP000271098">
    <property type="component" value="Unassembled WGS sequence"/>
</dbReference>
<dbReference type="EMBL" id="UYRT01077861">
    <property type="protein sequence ID" value="VDN17048.1"/>
    <property type="molecule type" value="Genomic_DNA"/>
</dbReference>
<evidence type="ECO:0000313" key="4">
    <source>
        <dbReference type="WBParaSite" id="GPUH_0001016001-mRNA-1"/>
    </source>
</evidence>
<evidence type="ECO:0000313" key="3">
    <source>
        <dbReference type="Proteomes" id="UP000271098"/>
    </source>
</evidence>
<reference evidence="2 3" key="2">
    <citation type="submission" date="2018-11" db="EMBL/GenBank/DDBJ databases">
        <authorList>
            <consortium name="Pathogen Informatics"/>
        </authorList>
    </citation>
    <scope>NUCLEOTIDE SEQUENCE [LARGE SCALE GENOMIC DNA]</scope>
</reference>
<feature type="domain" description="Dynein heavy chain tail" evidence="1">
    <location>
        <begin position="3"/>
        <end position="59"/>
    </location>
</feature>
<dbReference type="WBParaSite" id="GPUH_0001016001-mRNA-1">
    <property type="protein sequence ID" value="GPUH_0001016001-mRNA-1"/>
    <property type="gene ID" value="GPUH_0001016001"/>
</dbReference>
<sequence length="60" mass="7000">MSIEQKHGNLIVNYSDRLVRLLREVRQLLSFGFSVPRKIVECASTGEQFYKYAIILKQVN</sequence>
<dbReference type="OrthoDB" id="5870285at2759"/>
<protein>
    <submittedName>
        <fullName evidence="4">DHC_N1 domain-containing protein</fullName>
    </submittedName>
</protein>
<reference evidence="4" key="1">
    <citation type="submission" date="2016-06" db="UniProtKB">
        <authorList>
            <consortium name="WormBaseParasite"/>
        </authorList>
    </citation>
    <scope>IDENTIFICATION</scope>
</reference>
<accession>A0A183DN56</accession>
<gene>
    <name evidence="2" type="ORF">GPUH_LOCUS10147</name>
</gene>
<keyword evidence="3" id="KW-1185">Reference proteome</keyword>
<evidence type="ECO:0000313" key="2">
    <source>
        <dbReference type="EMBL" id="VDN17048.1"/>
    </source>
</evidence>
<dbReference type="Pfam" id="PF08385">
    <property type="entry name" value="DHC_N1"/>
    <property type="match status" value="1"/>
</dbReference>